<keyword evidence="3" id="KW-1185">Reference proteome</keyword>
<dbReference type="EMBL" id="JAUEPU010000008">
    <property type="protein sequence ID" value="KAK0499993.1"/>
    <property type="molecule type" value="Genomic_DNA"/>
</dbReference>
<feature type="region of interest" description="Disordered" evidence="1">
    <location>
        <begin position="1"/>
        <end position="22"/>
    </location>
</feature>
<dbReference type="AlphaFoldDB" id="A0AA39URN4"/>
<evidence type="ECO:0000313" key="2">
    <source>
        <dbReference type="EMBL" id="KAK0499993.1"/>
    </source>
</evidence>
<evidence type="ECO:0000313" key="3">
    <source>
        <dbReference type="Proteomes" id="UP001175228"/>
    </source>
</evidence>
<proteinExistence type="predicted"/>
<protein>
    <submittedName>
        <fullName evidence="2">Uncharacterized protein</fullName>
    </submittedName>
</protein>
<feature type="compositionally biased region" description="Polar residues" evidence="1">
    <location>
        <begin position="1"/>
        <end position="15"/>
    </location>
</feature>
<reference evidence="2" key="1">
    <citation type="submission" date="2023-06" db="EMBL/GenBank/DDBJ databases">
        <authorList>
            <consortium name="Lawrence Berkeley National Laboratory"/>
            <person name="Ahrendt S."/>
            <person name="Sahu N."/>
            <person name="Indic B."/>
            <person name="Wong-Bajracharya J."/>
            <person name="Merenyi Z."/>
            <person name="Ke H.-M."/>
            <person name="Monk M."/>
            <person name="Kocsube S."/>
            <person name="Drula E."/>
            <person name="Lipzen A."/>
            <person name="Balint B."/>
            <person name="Henrissat B."/>
            <person name="Andreopoulos B."/>
            <person name="Martin F.M."/>
            <person name="Harder C.B."/>
            <person name="Rigling D."/>
            <person name="Ford K.L."/>
            <person name="Foster G.D."/>
            <person name="Pangilinan J."/>
            <person name="Papanicolaou A."/>
            <person name="Barry K."/>
            <person name="LaButti K."/>
            <person name="Viragh M."/>
            <person name="Koriabine M."/>
            <person name="Yan M."/>
            <person name="Riley R."/>
            <person name="Champramary S."/>
            <person name="Plett K.L."/>
            <person name="Tsai I.J."/>
            <person name="Slot J."/>
            <person name="Sipos G."/>
            <person name="Plett J."/>
            <person name="Nagy L.G."/>
            <person name="Grigoriev I.V."/>
        </authorList>
    </citation>
    <scope>NUCLEOTIDE SEQUENCE</scope>
    <source>
        <strain evidence="2">HWK02</strain>
    </source>
</reference>
<name>A0AA39URN4_9AGAR</name>
<accession>A0AA39URN4</accession>
<gene>
    <name evidence="2" type="ORF">EDD18DRAFT_1348794</name>
</gene>
<comment type="caution">
    <text evidence="2">The sequence shown here is derived from an EMBL/GenBank/DDBJ whole genome shotgun (WGS) entry which is preliminary data.</text>
</comment>
<sequence length="202" mass="21732">MPDTPSESNTSSSTDFPFAGSAPDPSNDLACSLDTYLFPASTPIQNGRLEGDAASGNYGLFAEHSFSMRTDSRTMSCTSSDSLSVFDVPSSYAANYQTAPSNEAHADTELYEAEKQHYFMESPFNPPAICMAIGPTEFHVCIIPRLAQCRIAALEESKGLVEAQVVTWGWDSAVTYGTNGYSSGWGTGHELGLHVALNHGRR</sequence>
<evidence type="ECO:0000256" key="1">
    <source>
        <dbReference type="SAM" id="MobiDB-lite"/>
    </source>
</evidence>
<dbReference type="Proteomes" id="UP001175228">
    <property type="component" value="Unassembled WGS sequence"/>
</dbReference>
<organism evidence="2 3">
    <name type="scientific">Armillaria luteobubalina</name>
    <dbReference type="NCBI Taxonomy" id="153913"/>
    <lineage>
        <taxon>Eukaryota</taxon>
        <taxon>Fungi</taxon>
        <taxon>Dikarya</taxon>
        <taxon>Basidiomycota</taxon>
        <taxon>Agaricomycotina</taxon>
        <taxon>Agaricomycetes</taxon>
        <taxon>Agaricomycetidae</taxon>
        <taxon>Agaricales</taxon>
        <taxon>Marasmiineae</taxon>
        <taxon>Physalacriaceae</taxon>
        <taxon>Armillaria</taxon>
    </lineage>
</organism>